<feature type="signal peptide" evidence="2">
    <location>
        <begin position="1"/>
        <end position="26"/>
    </location>
</feature>
<dbReference type="RefSeq" id="WP_083481160.1">
    <property type="nucleotide sequence ID" value="NZ_CXSU01000012.1"/>
</dbReference>
<feature type="chain" id="PRO_5005807954" evidence="2">
    <location>
        <begin position="27"/>
        <end position="231"/>
    </location>
</feature>
<name>A0A0M6YJN6_9RHOB</name>
<feature type="compositionally biased region" description="Low complexity" evidence="1">
    <location>
        <begin position="29"/>
        <end position="54"/>
    </location>
</feature>
<evidence type="ECO:0000313" key="4">
    <source>
        <dbReference type="Proteomes" id="UP000049222"/>
    </source>
</evidence>
<protein>
    <submittedName>
        <fullName evidence="3">Invasion protein B, involved in pathogenesis</fullName>
    </submittedName>
</protein>
<sequence length="231" mass="23578">MTLSPLRSGTALAIVLSLGAALSAAAQDAATPEAAPADTTETAPAQTPDATTTPAPTPVPAAPGGDLATGTNIGEALGGGPQIYVREEHGDWEVRCLEAPEGQEDPCQLYQRLADQQGNPTADVNFFDLPDGGDIVAGATILTPLQTLLTAQVTMTIDGGQPRRYPYSFCDATGCYSRMGFSAADVAAFRAGNTATLVVVPALAPDQRAELTMSLSGFTAGLAAVEVDNAE</sequence>
<evidence type="ECO:0000256" key="2">
    <source>
        <dbReference type="SAM" id="SignalP"/>
    </source>
</evidence>
<keyword evidence="4" id="KW-1185">Reference proteome</keyword>
<proteinExistence type="predicted"/>
<dbReference type="EMBL" id="CXSU01000012">
    <property type="protein sequence ID" value="CTQ50571.1"/>
    <property type="molecule type" value="Genomic_DNA"/>
</dbReference>
<dbReference type="Proteomes" id="UP000049222">
    <property type="component" value="Unassembled WGS sequence"/>
</dbReference>
<keyword evidence="2" id="KW-0732">Signal</keyword>
<reference evidence="3 4" key="1">
    <citation type="submission" date="2015-07" db="EMBL/GenBank/DDBJ databases">
        <authorList>
            <person name="Noorani M."/>
        </authorList>
    </citation>
    <scope>NUCLEOTIDE SEQUENCE [LARGE SCALE GENOMIC DNA]</scope>
    <source>
        <strain evidence="3 4">CECT 7802</strain>
    </source>
</reference>
<evidence type="ECO:0000313" key="3">
    <source>
        <dbReference type="EMBL" id="CTQ50571.1"/>
    </source>
</evidence>
<dbReference type="OrthoDB" id="9797912at2"/>
<dbReference type="AlphaFoldDB" id="A0A0M6YJN6"/>
<organism evidence="3 4">
    <name type="scientific">Jannaschia donghaensis</name>
    <dbReference type="NCBI Taxonomy" id="420998"/>
    <lineage>
        <taxon>Bacteria</taxon>
        <taxon>Pseudomonadati</taxon>
        <taxon>Pseudomonadota</taxon>
        <taxon>Alphaproteobacteria</taxon>
        <taxon>Rhodobacterales</taxon>
        <taxon>Roseobacteraceae</taxon>
        <taxon>Jannaschia</taxon>
    </lineage>
</organism>
<dbReference type="InterPro" id="IPR038696">
    <property type="entry name" value="IalB_sf"/>
</dbReference>
<dbReference type="Gene3D" id="2.60.40.1880">
    <property type="entry name" value="Invasion associated locus B (IalB) protein"/>
    <property type="match status" value="1"/>
</dbReference>
<accession>A0A0M6YJN6</accession>
<dbReference type="STRING" id="420998.JDO7802_02596"/>
<dbReference type="InterPro" id="IPR010642">
    <property type="entry name" value="Invasion_prot_B"/>
</dbReference>
<dbReference type="Pfam" id="PF06776">
    <property type="entry name" value="IalB"/>
    <property type="match status" value="1"/>
</dbReference>
<feature type="region of interest" description="Disordered" evidence="1">
    <location>
        <begin position="29"/>
        <end position="73"/>
    </location>
</feature>
<gene>
    <name evidence="3" type="ORF">JDO7802_02596</name>
</gene>
<evidence type="ECO:0000256" key="1">
    <source>
        <dbReference type="SAM" id="MobiDB-lite"/>
    </source>
</evidence>